<keyword evidence="3" id="KW-1185">Reference proteome</keyword>
<dbReference type="OrthoDB" id="7346546at2"/>
<dbReference type="Pfam" id="PF10986">
    <property type="entry name" value="ZrgA"/>
    <property type="match status" value="1"/>
</dbReference>
<evidence type="ECO:0000313" key="3">
    <source>
        <dbReference type="Proteomes" id="UP000232638"/>
    </source>
</evidence>
<proteinExistence type="predicted"/>
<feature type="signal peptide" evidence="1">
    <location>
        <begin position="1"/>
        <end position="26"/>
    </location>
</feature>
<reference evidence="2 3" key="1">
    <citation type="submission" date="2017-03" db="EMBL/GenBank/DDBJ databases">
        <title>Complete genome sequence of Candidatus 'Thiodictyon syntrophicum' sp. nov. strain Cad16T, a photolithoautotroph purple sulfur bacterium isolated from an alpine meromictic lake.</title>
        <authorList>
            <person name="Luedin S.M."/>
            <person name="Pothier J.F."/>
            <person name="Danza F."/>
            <person name="Storelli N."/>
            <person name="Wittwer M."/>
            <person name="Tonolla M."/>
        </authorList>
    </citation>
    <scope>NUCLEOTIDE SEQUENCE [LARGE SCALE GENOMIC DNA]</scope>
    <source>
        <strain evidence="2 3">Cad16T</strain>
    </source>
</reference>
<feature type="chain" id="PRO_5014668746" evidence="1">
    <location>
        <begin position="27"/>
        <end position="175"/>
    </location>
</feature>
<evidence type="ECO:0000313" key="2">
    <source>
        <dbReference type="EMBL" id="AUB80794.1"/>
    </source>
</evidence>
<dbReference type="InterPro" id="IPR021253">
    <property type="entry name" value="ZrgA-like"/>
</dbReference>
<keyword evidence="1" id="KW-0732">Signal</keyword>
<organism evidence="2 3">
    <name type="scientific">Candidatus Thiodictyon syntrophicum</name>
    <dbReference type="NCBI Taxonomy" id="1166950"/>
    <lineage>
        <taxon>Bacteria</taxon>
        <taxon>Pseudomonadati</taxon>
        <taxon>Pseudomonadota</taxon>
        <taxon>Gammaproteobacteria</taxon>
        <taxon>Chromatiales</taxon>
        <taxon>Chromatiaceae</taxon>
        <taxon>Thiodictyon</taxon>
    </lineage>
</organism>
<dbReference type="Proteomes" id="UP000232638">
    <property type="component" value="Chromosome"/>
</dbReference>
<accession>A0A2K8U5D5</accession>
<protein>
    <submittedName>
        <fullName evidence="2">Uncharacterized protein</fullName>
    </submittedName>
</protein>
<dbReference type="EMBL" id="CP020370">
    <property type="protein sequence ID" value="AUB80794.1"/>
    <property type="molecule type" value="Genomic_DNA"/>
</dbReference>
<dbReference type="AlphaFoldDB" id="A0A2K8U5D5"/>
<evidence type="ECO:0000256" key="1">
    <source>
        <dbReference type="SAM" id="SignalP"/>
    </source>
</evidence>
<dbReference type="KEGG" id="tsy:THSYN_07395"/>
<name>A0A2K8U5D5_9GAMM</name>
<sequence length="175" mass="18319">MPQPTHTAARLRRLAWALGLSTPLLAAGAVPPVGTAELRIRAEGAAVQVELSAAAETLVGFAGTPGTAAQQQDLKVAGENLKHGEALVRFNPQASCLLEEAKVDADPRERDGEAGMGANYRFNCVFPKMLNSAALGLFIGFPALQRVHVHYTTAQGQGAAVLTLGNPVVTFVPLQ</sequence>
<gene>
    <name evidence="2" type="ORF">THSYN_07395</name>
</gene>
<dbReference type="RefSeq" id="WP_100918581.1">
    <property type="nucleotide sequence ID" value="NZ_CP020370.1"/>
</dbReference>